<keyword evidence="3" id="KW-0813">Transport</keyword>
<sequence length="446" mass="50419">MKKHRSLVCFIFWMLSTTAFSQVKDTLNVLTLEEAILGALEQNHNIRIARYDAAISENNATPGNAGLLPSLAAEGSYTKSIRDVQTSFINPQIDEINRQNAESSTLTGTVLLNYTIFNGLGNYYQFNSLQNLSRIGDVQARLTIENTLLQAVIQYLEAARLQELLQINREAMEISRERYERVNVKYEFGAITKLDVLNAKVDLNADSTIYLSTMADYANALRNLNLLLGRDPAATMVVDENFGLNRNLQLEALMAEALAVNSNLLLAEYLRQDARLNLKIANSGYYPRIDLNAAYNYNHVKDEASFLNLSRTDGFSGTITLSYNLFNGFQQRTRVENARVSLAASAENLELAADQVKRDVRNTYEIYLNNLYLLQLAQDDLTTSRLNFERSQEAYATGQINSTDLRTAQLNLINSQNRINNLRIQTKSSEVELYRLSGRLIMESRR</sequence>
<keyword evidence="5" id="KW-0812">Transmembrane</keyword>
<accession>A0ABW5ILA3</accession>
<dbReference type="EMBL" id="JBHULU010000009">
    <property type="protein sequence ID" value="MFD2513589.1"/>
    <property type="molecule type" value="Genomic_DNA"/>
</dbReference>
<evidence type="ECO:0000313" key="10">
    <source>
        <dbReference type="Proteomes" id="UP001597544"/>
    </source>
</evidence>
<evidence type="ECO:0000256" key="1">
    <source>
        <dbReference type="ARBA" id="ARBA00004442"/>
    </source>
</evidence>
<evidence type="ECO:0000256" key="6">
    <source>
        <dbReference type="ARBA" id="ARBA00023136"/>
    </source>
</evidence>
<proteinExistence type="inferred from homology"/>
<organism evidence="9 10">
    <name type="scientific">Pontibacter locisalis</name>
    <dbReference type="NCBI Taxonomy" id="1719035"/>
    <lineage>
        <taxon>Bacteria</taxon>
        <taxon>Pseudomonadati</taxon>
        <taxon>Bacteroidota</taxon>
        <taxon>Cytophagia</taxon>
        <taxon>Cytophagales</taxon>
        <taxon>Hymenobacteraceae</taxon>
        <taxon>Pontibacter</taxon>
    </lineage>
</organism>
<dbReference type="Pfam" id="PF02321">
    <property type="entry name" value="OEP"/>
    <property type="match status" value="2"/>
</dbReference>
<dbReference type="InterPro" id="IPR003423">
    <property type="entry name" value="OMP_efflux"/>
</dbReference>
<protein>
    <submittedName>
        <fullName evidence="9">TolC family protein</fullName>
    </submittedName>
</protein>
<dbReference type="PANTHER" id="PTHR30026:SF20">
    <property type="entry name" value="OUTER MEMBRANE PROTEIN TOLC"/>
    <property type="match status" value="1"/>
</dbReference>
<reference evidence="10" key="1">
    <citation type="journal article" date="2019" name="Int. J. Syst. Evol. Microbiol.">
        <title>The Global Catalogue of Microorganisms (GCM) 10K type strain sequencing project: providing services to taxonomists for standard genome sequencing and annotation.</title>
        <authorList>
            <consortium name="The Broad Institute Genomics Platform"/>
            <consortium name="The Broad Institute Genome Sequencing Center for Infectious Disease"/>
            <person name="Wu L."/>
            <person name="Ma J."/>
        </authorList>
    </citation>
    <scope>NUCLEOTIDE SEQUENCE [LARGE SCALE GENOMIC DNA]</scope>
    <source>
        <strain evidence="10">KCTC 42498</strain>
    </source>
</reference>
<evidence type="ECO:0000256" key="2">
    <source>
        <dbReference type="ARBA" id="ARBA00007613"/>
    </source>
</evidence>
<evidence type="ECO:0000256" key="4">
    <source>
        <dbReference type="ARBA" id="ARBA00022452"/>
    </source>
</evidence>
<keyword evidence="8" id="KW-0732">Signal</keyword>
<dbReference type="RefSeq" id="WP_377504402.1">
    <property type="nucleotide sequence ID" value="NZ_JBHULU010000009.1"/>
</dbReference>
<name>A0ABW5ILA3_9BACT</name>
<evidence type="ECO:0000256" key="3">
    <source>
        <dbReference type="ARBA" id="ARBA00022448"/>
    </source>
</evidence>
<keyword evidence="7" id="KW-0998">Cell outer membrane</keyword>
<dbReference type="InterPro" id="IPR051906">
    <property type="entry name" value="TolC-like"/>
</dbReference>
<comment type="subcellular location">
    <subcellularLocation>
        <location evidence="1">Cell outer membrane</location>
    </subcellularLocation>
</comment>
<feature type="signal peptide" evidence="8">
    <location>
        <begin position="1"/>
        <end position="21"/>
    </location>
</feature>
<gene>
    <name evidence="9" type="ORF">ACFSRY_06905</name>
</gene>
<comment type="similarity">
    <text evidence="2">Belongs to the outer membrane factor (OMF) (TC 1.B.17) family.</text>
</comment>
<dbReference type="SUPFAM" id="SSF56954">
    <property type="entry name" value="Outer membrane efflux proteins (OEP)"/>
    <property type="match status" value="1"/>
</dbReference>
<evidence type="ECO:0000256" key="5">
    <source>
        <dbReference type="ARBA" id="ARBA00022692"/>
    </source>
</evidence>
<evidence type="ECO:0000313" key="9">
    <source>
        <dbReference type="EMBL" id="MFD2513589.1"/>
    </source>
</evidence>
<feature type="chain" id="PRO_5046008611" evidence="8">
    <location>
        <begin position="22"/>
        <end position="446"/>
    </location>
</feature>
<dbReference type="Gene3D" id="1.20.1600.10">
    <property type="entry name" value="Outer membrane efflux proteins (OEP)"/>
    <property type="match status" value="1"/>
</dbReference>
<comment type="caution">
    <text evidence="9">The sequence shown here is derived from an EMBL/GenBank/DDBJ whole genome shotgun (WGS) entry which is preliminary data.</text>
</comment>
<evidence type="ECO:0000256" key="8">
    <source>
        <dbReference type="SAM" id="SignalP"/>
    </source>
</evidence>
<evidence type="ECO:0000256" key="7">
    <source>
        <dbReference type="ARBA" id="ARBA00023237"/>
    </source>
</evidence>
<keyword evidence="4" id="KW-1134">Transmembrane beta strand</keyword>
<keyword evidence="6" id="KW-0472">Membrane</keyword>
<dbReference type="Proteomes" id="UP001597544">
    <property type="component" value="Unassembled WGS sequence"/>
</dbReference>
<dbReference type="PANTHER" id="PTHR30026">
    <property type="entry name" value="OUTER MEMBRANE PROTEIN TOLC"/>
    <property type="match status" value="1"/>
</dbReference>
<keyword evidence="10" id="KW-1185">Reference proteome</keyword>